<protein>
    <submittedName>
        <fullName evidence="2">Uncharacterized protein</fullName>
    </submittedName>
</protein>
<feature type="region of interest" description="Disordered" evidence="1">
    <location>
        <begin position="161"/>
        <end position="202"/>
    </location>
</feature>
<dbReference type="Proteomes" id="UP000095751">
    <property type="component" value="Unassembled WGS sequence"/>
</dbReference>
<sequence>MNDVPVRWDSCAFPLTPNDVVDGEDDDECSNQIISSPPQIRRQRNNEYVNDNDKRKNYNNNDKGRRRPPLHLHSSSPSPSPSPLSAEVLCMLPQLRHYNDSPSSLSFGGSPARQSSVGSPSSVKSLPLILSSSSSGNNIVNANSSRDTTLKLRRRLEIIKEQRRRSRNNNKSVEKITSDLLLSKQQQQKQQRGEKEDCNNHCSNSDYDAHNIIVQSELMTTKDNVDFDKMEMEMASLKQQQQQQQPQTLLLIDDDPTPSSSPLNISAVSTCRTFDETIDTVDTPTKSLQEFSPSPSSQSQLQLQSPSPSLSPQRLSWSSSNDDSRRKNKNNLNLRRLICTSVSQNNVDTSFAQITKTRRGSSTTRATTTKSNDNSPCSDKRAFNSNNTHQNIITSARNSNREEYPPGVVVAQASKSNSNNNGNGNSNIKNFDNTLDRLVCSKTTIPGGISNGRKKNELHAFQVLTDDYEDDDNDDDEELIGIDNSSCYGLRTVAAAGGDENNAIVNANKPWSLSSFSPSSPASSISRARGLQINWHHNQPVDTTTTTTTTPVSSSTSSPQQQNRRPLLLEDVVPRGQQAYREMIYSKLEENRQSQLQLSRELAAAAVVAEDNNNNNNNNKTTGSAITRITSKTTKLSSHYSWLLAKRNRRWYDHSKDNSNNKYDDVDVDDDVMNRMMHAVVFVTHNK</sequence>
<name>A0A1E7FNX6_9STRA</name>
<reference evidence="2 3" key="1">
    <citation type="submission" date="2016-09" db="EMBL/GenBank/DDBJ databases">
        <title>Extensive genetic diversity and differential bi-allelic expression allows diatom success in the polar Southern Ocean.</title>
        <authorList>
            <consortium name="DOE Joint Genome Institute"/>
            <person name="Mock T."/>
            <person name="Otillar R.P."/>
            <person name="Strauss J."/>
            <person name="Dupont C."/>
            <person name="Frickenhaus S."/>
            <person name="Maumus F."/>
            <person name="Mcmullan M."/>
            <person name="Sanges R."/>
            <person name="Schmutz J."/>
            <person name="Toseland A."/>
            <person name="Valas R."/>
            <person name="Veluchamy A."/>
            <person name="Ward B.J."/>
            <person name="Allen A."/>
            <person name="Barry K."/>
            <person name="Falciatore A."/>
            <person name="Ferrante M."/>
            <person name="Fortunato A.E."/>
            <person name="Gloeckner G."/>
            <person name="Gruber A."/>
            <person name="Hipkin R."/>
            <person name="Janech M."/>
            <person name="Kroth P."/>
            <person name="Leese F."/>
            <person name="Lindquist E."/>
            <person name="Lyon B.R."/>
            <person name="Martin J."/>
            <person name="Mayer C."/>
            <person name="Parker M."/>
            <person name="Quesneville H."/>
            <person name="Raymond J."/>
            <person name="Uhlig C."/>
            <person name="Valentin K.U."/>
            <person name="Worden A.Z."/>
            <person name="Armbrust E.V."/>
            <person name="Bowler C."/>
            <person name="Green B."/>
            <person name="Moulton V."/>
            <person name="Van Oosterhout C."/>
            <person name="Grigoriev I."/>
        </authorList>
    </citation>
    <scope>NUCLEOTIDE SEQUENCE [LARGE SCALE GENOMIC DNA]</scope>
    <source>
        <strain evidence="2 3">CCMP1102</strain>
    </source>
</reference>
<feature type="compositionally biased region" description="Low complexity" evidence="1">
    <location>
        <begin position="287"/>
        <end position="321"/>
    </location>
</feature>
<feature type="region of interest" description="Disordered" evidence="1">
    <location>
        <begin position="536"/>
        <end position="569"/>
    </location>
</feature>
<feature type="compositionally biased region" description="Low complexity" evidence="1">
    <location>
        <begin position="115"/>
        <end position="124"/>
    </location>
</feature>
<feature type="region of interest" description="Disordered" evidence="1">
    <location>
        <begin position="285"/>
        <end position="331"/>
    </location>
</feature>
<accession>A0A1E7FNX6</accession>
<gene>
    <name evidence="2" type="ORF">FRACYDRAFT_260138</name>
</gene>
<evidence type="ECO:0000313" key="3">
    <source>
        <dbReference type="Proteomes" id="UP000095751"/>
    </source>
</evidence>
<dbReference type="InParanoid" id="A0A1E7FNX6"/>
<feature type="compositionally biased region" description="Polar residues" evidence="1">
    <location>
        <begin position="372"/>
        <end position="385"/>
    </location>
</feature>
<feature type="region of interest" description="Disordered" evidence="1">
    <location>
        <begin position="350"/>
        <end position="385"/>
    </location>
</feature>
<feature type="compositionally biased region" description="Low complexity" evidence="1">
    <location>
        <begin position="360"/>
        <end position="371"/>
    </location>
</feature>
<proteinExistence type="predicted"/>
<evidence type="ECO:0000256" key="1">
    <source>
        <dbReference type="SAM" id="MobiDB-lite"/>
    </source>
</evidence>
<evidence type="ECO:0000313" key="2">
    <source>
        <dbReference type="EMBL" id="OEU19872.1"/>
    </source>
</evidence>
<organism evidence="2 3">
    <name type="scientific">Fragilariopsis cylindrus CCMP1102</name>
    <dbReference type="NCBI Taxonomy" id="635003"/>
    <lineage>
        <taxon>Eukaryota</taxon>
        <taxon>Sar</taxon>
        <taxon>Stramenopiles</taxon>
        <taxon>Ochrophyta</taxon>
        <taxon>Bacillariophyta</taxon>
        <taxon>Bacillariophyceae</taxon>
        <taxon>Bacillariophycidae</taxon>
        <taxon>Bacillariales</taxon>
        <taxon>Bacillariaceae</taxon>
        <taxon>Fragilariopsis</taxon>
    </lineage>
</organism>
<feature type="compositionally biased region" description="Low complexity" evidence="1">
    <location>
        <begin position="543"/>
        <end position="559"/>
    </location>
</feature>
<feature type="region of interest" description="Disordered" evidence="1">
    <location>
        <begin position="102"/>
        <end position="124"/>
    </location>
</feature>
<dbReference type="EMBL" id="KV784355">
    <property type="protein sequence ID" value="OEU19872.1"/>
    <property type="molecule type" value="Genomic_DNA"/>
</dbReference>
<dbReference type="KEGG" id="fcy:FRACYDRAFT_260138"/>
<dbReference type="AlphaFoldDB" id="A0A1E7FNX6"/>
<feature type="region of interest" description="Disordered" evidence="1">
    <location>
        <begin position="22"/>
        <end position="85"/>
    </location>
</feature>
<keyword evidence="3" id="KW-1185">Reference proteome</keyword>